<keyword evidence="4" id="KW-1185">Reference proteome</keyword>
<evidence type="ECO:0000313" key="4">
    <source>
        <dbReference type="Proteomes" id="UP001529510"/>
    </source>
</evidence>
<dbReference type="Gene3D" id="3.40.50.410">
    <property type="entry name" value="von Willebrand factor, type A domain"/>
    <property type="match status" value="1"/>
</dbReference>
<evidence type="ECO:0000259" key="2">
    <source>
        <dbReference type="Pfam" id="PF00092"/>
    </source>
</evidence>
<name>A0ABD0MU71_CIRMR</name>
<feature type="domain" description="VWFA" evidence="2">
    <location>
        <begin position="19"/>
        <end position="69"/>
    </location>
</feature>
<dbReference type="InterPro" id="IPR002035">
    <property type="entry name" value="VWF_A"/>
</dbReference>
<proteinExistence type="predicted"/>
<organism evidence="3 4">
    <name type="scientific">Cirrhinus mrigala</name>
    <name type="common">Mrigala</name>
    <dbReference type="NCBI Taxonomy" id="683832"/>
    <lineage>
        <taxon>Eukaryota</taxon>
        <taxon>Metazoa</taxon>
        <taxon>Chordata</taxon>
        <taxon>Craniata</taxon>
        <taxon>Vertebrata</taxon>
        <taxon>Euteleostomi</taxon>
        <taxon>Actinopterygii</taxon>
        <taxon>Neopterygii</taxon>
        <taxon>Teleostei</taxon>
        <taxon>Ostariophysi</taxon>
        <taxon>Cypriniformes</taxon>
        <taxon>Cyprinidae</taxon>
        <taxon>Labeoninae</taxon>
        <taxon>Labeonini</taxon>
        <taxon>Cirrhinus</taxon>
    </lineage>
</organism>
<evidence type="ECO:0000313" key="3">
    <source>
        <dbReference type="EMBL" id="KAL0151653.1"/>
    </source>
</evidence>
<feature type="non-terminal residue" evidence="3">
    <location>
        <position position="69"/>
    </location>
</feature>
<dbReference type="EMBL" id="JAMKFB020000233">
    <property type="protein sequence ID" value="KAL0151653.1"/>
    <property type="molecule type" value="Genomic_DNA"/>
</dbReference>
<dbReference type="AlphaFoldDB" id="A0ABD0MU71"/>
<sequence length="69" mass="7783">MTSNDVNVVVVVVVVCLSVCQFAAVQFSSEQRTVFDFNDYQNGSAEEKLMKERHMKSLTNTYAAINYVL</sequence>
<dbReference type="Proteomes" id="UP001529510">
    <property type="component" value="Unassembled WGS sequence"/>
</dbReference>
<comment type="caution">
    <text evidence="3">The sequence shown here is derived from an EMBL/GenBank/DDBJ whole genome shotgun (WGS) entry which is preliminary data.</text>
</comment>
<dbReference type="SUPFAM" id="SSF53300">
    <property type="entry name" value="vWA-like"/>
    <property type="match status" value="1"/>
</dbReference>
<reference evidence="3 4" key="1">
    <citation type="submission" date="2024-05" db="EMBL/GenBank/DDBJ databases">
        <title>Genome sequencing and assembly of Indian major carp, Cirrhinus mrigala (Hamilton, 1822).</title>
        <authorList>
            <person name="Mohindra V."/>
            <person name="Chowdhury L.M."/>
            <person name="Lal K."/>
            <person name="Jena J.K."/>
        </authorList>
    </citation>
    <scope>NUCLEOTIDE SEQUENCE [LARGE SCALE GENOMIC DNA]</scope>
    <source>
        <strain evidence="3">CM1030</strain>
        <tissue evidence="3">Blood</tissue>
    </source>
</reference>
<feature type="transmembrane region" description="Helical" evidence="1">
    <location>
        <begin position="6"/>
        <end position="25"/>
    </location>
</feature>
<keyword evidence="1" id="KW-0812">Transmembrane</keyword>
<evidence type="ECO:0000256" key="1">
    <source>
        <dbReference type="SAM" id="Phobius"/>
    </source>
</evidence>
<keyword evidence="1" id="KW-0472">Membrane</keyword>
<gene>
    <name evidence="3" type="ORF">M9458_053054</name>
</gene>
<accession>A0ABD0MU71</accession>
<protein>
    <recommendedName>
        <fullName evidence="2">VWFA domain-containing protein</fullName>
    </recommendedName>
</protein>
<keyword evidence="1" id="KW-1133">Transmembrane helix</keyword>
<dbReference type="InterPro" id="IPR036465">
    <property type="entry name" value="vWFA_dom_sf"/>
</dbReference>
<dbReference type="Pfam" id="PF00092">
    <property type="entry name" value="VWA"/>
    <property type="match status" value="1"/>
</dbReference>